<comment type="caution">
    <text evidence="1">The sequence shown here is derived from an EMBL/GenBank/DDBJ whole genome shotgun (WGS) entry which is preliminary data.</text>
</comment>
<dbReference type="EMBL" id="QRDQ01000009">
    <property type="protein sequence ID" value="RED23708.1"/>
    <property type="molecule type" value="Genomic_DNA"/>
</dbReference>
<dbReference type="InterPro" id="IPR002696">
    <property type="entry name" value="Membr_insert_effic_factor_YidD"/>
</dbReference>
<accession>A0A3D9FT26</accession>
<proteinExistence type="predicted"/>
<dbReference type="OrthoDB" id="710170at2"/>
<evidence type="ECO:0008006" key="3">
    <source>
        <dbReference type="Google" id="ProtNLM"/>
    </source>
</evidence>
<sequence length="96" mass="11591">MKYFILIIIRLYWILIPQSTRRKCIFKKSCSNYVFETTQKEGFIKGLKAFQFRYNNCRSGFQIFKNPMNNKIQIILPSQIIVEREEIAERLIKNHV</sequence>
<reference evidence="1 2" key="1">
    <citation type="submission" date="2018-07" db="EMBL/GenBank/DDBJ databases">
        <title>Genomic Encyclopedia of Archaeal and Bacterial Type Strains, Phase II (KMG-II): from individual species to whole genera.</title>
        <authorList>
            <person name="Goeker M."/>
        </authorList>
    </citation>
    <scope>NUCLEOTIDE SEQUENCE [LARGE SCALE GENOMIC DNA]</scope>
    <source>
        <strain evidence="1 2">DSM 25795</strain>
    </source>
</reference>
<keyword evidence="2" id="KW-1185">Reference proteome</keyword>
<protein>
    <recommendedName>
        <fullName evidence="3">Hemolytic domain-containing protein</fullName>
    </recommendedName>
</protein>
<evidence type="ECO:0000313" key="2">
    <source>
        <dbReference type="Proteomes" id="UP000257004"/>
    </source>
</evidence>
<dbReference type="Proteomes" id="UP000257004">
    <property type="component" value="Unassembled WGS sequence"/>
</dbReference>
<dbReference type="NCBIfam" id="TIGR00278">
    <property type="entry name" value="membrane protein insertion efficiency factor YidD"/>
    <property type="match status" value="1"/>
</dbReference>
<dbReference type="Pfam" id="PF01809">
    <property type="entry name" value="YidD"/>
    <property type="match status" value="1"/>
</dbReference>
<organism evidence="1 2">
    <name type="scientific">Flavobacterium cutihirudinis</name>
    <dbReference type="NCBI Taxonomy" id="1265740"/>
    <lineage>
        <taxon>Bacteria</taxon>
        <taxon>Pseudomonadati</taxon>
        <taxon>Bacteroidota</taxon>
        <taxon>Flavobacteriia</taxon>
        <taxon>Flavobacteriales</taxon>
        <taxon>Flavobacteriaceae</taxon>
        <taxon>Flavobacterium</taxon>
    </lineage>
</organism>
<evidence type="ECO:0000313" key="1">
    <source>
        <dbReference type="EMBL" id="RED23708.1"/>
    </source>
</evidence>
<dbReference type="SMART" id="SM01234">
    <property type="entry name" value="Haemolytic"/>
    <property type="match status" value="1"/>
</dbReference>
<name>A0A3D9FT26_9FLAO</name>
<dbReference type="RefSeq" id="WP_115888792.1">
    <property type="nucleotide sequence ID" value="NZ_QRDQ01000009.1"/>
</dbReference>
<gene>
    <name evidence="1" type="ORF">BD847_2772</name>
</gene>
<dbReference type="AlphaFoldDB" id="A0A3D9FT26"/>